<protein>
    <submittedName>
        <fullName evidence="2">Uncharacterized protein</fullName>
    </submittedName>
</protein>
<dbReference type="AlphaFoldDB" id="A0A2I0AER5"/>
<dbReference type="EMBL" id="KZ451987">
    <property type="protein sequence ID" value="PKA54040.1"/>
    <property type="molecule type" value="Genomic_DNA"/>
</dbReference>
<keyword evidence="3" id="KW-1185">Reference proteome</keyword>
<dbReference type="Proteomes" id="UP000236161">
    <property type="component" value="Unassembled WGS sequence"/>
</dbReference>
<name>A0A2I0AER5_9ASPA</name>
<evidence type="ECO:0000313" key="2">
    <source>
        <dbReference type="EMBL" id="PKA54040.1"/>
    </source>
</evidence>
<evidence type="ECO:0000313" key="3">
    <source>
        <dbReference type="Proteomes" id="UP000236161"/>
    </source>
</evidence>
<accession>A0A2I0AER5</accession>
<evidence type="ECO:0000256" key="1">
    <source>
        <dbReference type="SAM" id="Phobius"/>
    </source>
</evidence>
<keyword evidence="1" id="KW-0812">Transmembrane</keyword>
<organism evidence="2 3">
    <name type="scientific">Apostasia shenzhenica</name>
    <dbReference type="NCBI Taxonomy" id="1088818"/>
    <lineage>
        <taxon>Eukaryota</taxon>
        <taxon>Viridiplantae</taxon>
        <taxon>Streptophyta</taxon>
        <taxon>Embryophyta</taxon>
        <taxon>Tracheophyta</taxon>
        <taxon>Spermatophyta</taxon>
        <taxon>Magnoliopsida</taxon>
        <taxon>Liliopsida</taxon>
        <taxon>Asparagales</taxon>
        <taxon>Orchidaceae</taxon>
        <taxon>Apostasioideae</taxon>
        <taxon>Apostasia</taxon>
    </lineage>
</organism>
<gene>
    <name evidence="2" type="ORF">AXF42_Ash016205</name>
</gene>
<reference evidence="2 3" key="1">
    <citation type="journal article" date="2017" name="Nature">
        <title>The Apostasia genome and the evolution of orchids.</title>
        <authorList>
            <person name="Zhang G.Q."/>
            <person name="Liu K.W."/>
            <person name="Li Z."/>
            <person name="Lohaus R."/>
            <person name="Hsiao Y.Y."/>
            <person name="Niu S.C."/>
            <person name="Wang J.Y."/>
            <person name="Lin Y.C."/>
            <person name="Xu Q."/>
            <person name="Chen L.J."/>
            <person name="Yoshida K."/>
            <person name="Fujiwara S."/>
            <person name="Wang Z.W."/>
            <person name="Zhang Y.Q."/>
            <person name="Mitsuda N."/>
            <person name="Wang M."/>
            <person name="Liu G.H."/>
            <person name="Pecoraro L."/>
            <person name="Huang H.X."/>
            <person name="Xiao X.J."/>
            <person name="Lin M."/>
            <person name="Wu X.Y."/>
            <person name="Wu W.L."/>
            <person name="Chen Y.Y."/>
            <person name="Chang S.B."/>
            <person name="Sakamoto S."/>
            <person name="Ohme-Takagi M."/>
            <person name="Yagi M."/>
            <person name="Zeng S.J."/>
            <person name="Shen C.Y."/>
            <person name="Yeh C.M."/>
            <person name="Luo Y.B."/>
            <person name="Tsai W.C."/>
            <person name="Van de Peer Y."/>
            <person name="Liu Z.J."/>
        </authorList>
    </citation>
    <scope>NUCLEOTIDE SEQUENCE [LARGE SCALE GENOMIC DNA]</scope>
    <source>
        <strain evidence="3">cv. Shenzhen</strain>
        <tissue evidence="2">Stem</tissue>
    </source>
</reference>
<keyword evidence="1" id="KW-0472">Membrane</keyword>
<proteinExistence type="predicted"/>
<keyword evidence="1" id="KW-1133">Transmembrane helix</keyword>
<sequence>MELEAHIKRLLQLALTPSSSSFSHLPESRGPDRSRDLTAFTQVTQCRLPLRSCSRDLATPIAHRNAISLVFLFIALTSTGLAAPIALEEFLQMLTF</sequence>
<feature type="transmembrane region" description="Helical" evidence="1">
    <location>
        <begin position="66"/>
        <end position="87"/>
    </location>
</feature>